<dbReference type="PANTHER" id="PTHR43649:SF34">
    <property type="entry name" value="ABC TRANSPORTER PERIPLASMIC-BINDING PROTEIN YCJN-RELATED"/>
    <property type="match status" value="1"/>
</dbReference>
<dbReference type="EMBL" id="PRKW01000003">
    <property type="protein sequence ID" value="PPB49415.1"/>
    <property type="molecule type" value="Genomic_DNA"/>
</dbReference>
<evidence type="ECO:0000256" key="3">
    <source>
        <dbReference type="ARBA" id="ARBA00022729"/>
    </source>
</evidence>
<dbReference type="InterPro" id="IPR006059">
    <property type="entry name" value="SBP"/>
</dbReference>
<keyword evidence="5" id="KW-1185">Reference proteome</keyword>
<dbReference type="PANTHER" id="PTHR43649">
    <property type="entry name" value="ARABINOSE-BINDING PROTEIN-RELATED"/>
    <property type="match status" value="1"/>
</dbReference>
<evidence type="ECO:0000313" key="5">
    <source>
        <dbReference type="Proteomes" id="UP000239297"/>
    </source>
</evidence>
<gene>
    <name evidence="4" type="ORF">C4K88_06865</name>
</gene>
<dbReference type="RefSeq" id="WP_104120906.1">
    <property type="nucleotide sequence ID" value="NZ_PRKW01000003.1"/>
</dbReference>
<organism evidence="4 5">
    <name type="scientific">Arthrobacter pityocampae</name>
    <dbReference type="NCBI Taxonomy" id="547334"/>
    <lineage>
        <taxon>Bacteria</taxon>
        <taxon>Bacillati</taxon>
        <taxon>Actinomycetota</taxon>
        <taxon>Actinomycetes</taxon>
        <taxon>Micrococcales</taxon>
        <taxon>Micrococcaceae</taxon>
        <taxon>Arthrobacter</taxon>
    </lineage>
</organism>
<dbReference type="AlphaFoldDB" id="A0A2S5IXZ6"/>
<sequence length="447" mass="47854">MQHLASRRPSGAAARSTTKTFLSAAAVLSALTLAGCGAGGGGTASADDAESLTVLVEAGGKAELTGVAEKFTEETGTDVTFVELPYEGLYNRLNTEFSSGSTSFDVAALDAIWLSTFADAVTPLNDMFTDEVTSDLFPALVEEAQVGEDFVGMPVWTNSEILFYRTDLFEDPAEKAAFKDEYGYDLDPPTTWEQYQDVAQFFTRDTDGDGQTDLYGTDVKGAVETEWLATVSQSGAENMVLSPEGDVTVNDADHLAALDFYVGLNNDLKVSPPGAAQIDWAGAQNLFYQGETAMMRFWAHAYPQTPEDSPVAGKIGAAPMIGGPGGVAGVPGPWYLSIPKTTEKQETANEFLQFAYDNNAMGIDSSLGLAARVSAFEEYEGKPGYEHFDALVETLSAEGTKPRPATENWQEIVDSALIPMLQKALEPGADNQQLLDDAKEQIEAIVQ</sequence>
<keyword evidence="3" id="KW-0732">Signal</keyword>
<comment type="similarity">
    <text evidence="1">Belongs to the bacterial solute-binding protein 1 family.</text>
</comment>
<dbReference type="Proteomes" id="UP000239297">
    <property type="component" value="Unassembled WGS sequence"/>
</dbReference>
<dbReference type="SUPFAM" id="SSF53850">
    <property type="entry name" value="Periplasmic binding protein-like II"/>
    <property type="match status" value="1"/>
</dbReference>
<keyword evidence="2" id="KW-0813">Transport</keyword>
<evidence type="ECO:0000256" key="2">
    <source>
        <dbReference type="ARBA" id="ARBA00022448"/>
    </source>
</evidence>
<dbReference type="Pfam" id="PF01547">
    <property type="entry name" value="SBP_bac_1"/>
    <property type="match status" value="1"/>
</dbReference>
<reference evidence="4 5" key="1">
    <citation type="journal article" date="2014" name="Int. J. Syst. Evol. Microbiol.">
        <title>Arthrobacter pityocampae sp. nov., isolated from Thaumetopoea pityocampa (Lep., Thaumetopoeidae).</title>
        <authorList>
            <person name="Ince I.A."/>
            <person name="Demirbag Z."/>
            <person name="Kati H."/>
        </authorList>
    </citation>
    <scope>NUCLEOTIDE SEQUENCE [LARGE SCALE GENOMIC DNA]</scope>
    <source>
        <strain evidence="4 5">Tp2</strain>
    </source>
</reference>
<evidence type="ECO:0000256" key="1">
    <source>
        <dbReference type="ARBA" id="ARBA00008520"/>
    </source>
</evidence>
<dbReference type="InterPro" id="IPR050490">
    <property type="entry name" value="Bact_solute-bd_prot1"/>
</dbReference>
<accession>A0A2S5IXZ6</accession>
<protein>
    <submittedName>
        <fullName evidence="4">Sugar ABC transporter substrate-binding protein</fullName>
    </submittedName>
</protein>
<dbReference type="OrthoDB" id="9770625at2"/>
<evidence type="ECO:0000313" key="4">
    <source>
        <dbReference type="EMBL" id="PPB49415.1"/>
    </source>
</evidence>
<name>A0A2S5IXZ6_9MICC</name>
<comment type="caution">
    <text evidence="4">The sequence shown here is derived from an EMBL/GenBank/DDBJ whole genome shotgun (WGS) entry which is preliminary data.</text>
</comment>
<dbReference type="Gene3D" id="3.40.190.10">
    <property type="entry name" value="Periplasmic binding protein-like II"/>
    <property type="match status" value="2"/>
</dbReference>
<proteinExistence type="inferred from homology"/>